<evidence type="ECO:0000313" key="2">
    <source>
        <dbReference type="Proteomes" id="UP000694420"/>
    </source>
</evidence>
<reference evidence="1" key="1">
    <citation type="submission" date="2025-08" db="UniProtKB">
        <authorList>
            <consortium name="Ensembl"/>
        </authorList>
    </citation>
    <scope>IDENTIFICATION</scope>
</reference>
<organism evidence="1 2">
    <name type="scientific">Nothoprocta perdicaria</name>
    <name type="common">Chilean tinamou</name>
    <name type="synonym">Crypturus perdicarius</name>
    <dbReference type="NCBI Taxonomy" id="30464"/>
    <lineage>
        <taxon>Eukaryota</taxon>
        <taxon>Metazoa</taxon>
        <taxon>Chordata</taxon>
        <taxon>Craniata</taxon>
        <taxon>Vertebrata</taxon>
        <taxon>Euteleostomi</taxon>
        <taxon>Archelosauria</taxon>
        <taxon>Archosauria</taxon>
        <taxon>Dinosauria</taxon>
        <taxon>Saurischia</taxon>
        <taxon>Theropoda</taxon>
        <taxon>Coelurosauria</taxon>
        <taxon>Aves</taxon>
        <taxon>Palaeognathae</taxon>
        <taxon>Tinamiformes</taxon>
        <taxon>Tinamidae</taxon>
        <taxon>Nothoprocta</taxon>
    </lineage>
</organism>
<protein>
    <submittedName>
        <fullName evidence="1">Uncharacterized protein</fullName>
    </submittedName>
</protein>
<sequence length="82" mass="9685">VINCLELYTANRNHLSPKGLMISHRKSRNWLATVKPMVNFLGLKVFSLKFYRVQTALSLNVVYERKLEMKTFLQGWEIFRPV</sequence>
<keyword evidence="2" id="KW-1185">Reference proteome</keyword>
<name>A0A8C6YTR3_NOTPE</name>
<dbReference type="Ensembl" id="ENSNPET00000003336.1">
    <property type="protein sequence ID" value="ENSNPEP00000003271.1"/>
    <property type="gene ID" value="ENSNPEG00000002506.1"/>
</dbReference>
<reference evidence="1" key="2">
    <citation type="submission" date="2025-09" db="UniProtKB">
        <authorList>
            <consortium name="Ensembl"/>
        </authorList>
    </citation>
    <scope>IDENTIFICATION</scope>
</reference>
<dbReference type="Proteomes" id="UP000694420">
    <property type="component" value="Unplaced"/>
</dbReference>
<accession>A0A8C6YTR3</accession>
<dbReference type="AlphaFoldDB" id="A0A8C6YTR3"/>
<evidence type="ECO:0000313" key="1">
    <source>
        <dbReference type="Ensembl" id="ENSNPEP00000003271.1"/>
    </source>
</evidence>
<proteinExistence type="predicted"/>